<dbReference type="Pfam" id="PF05988">
    <property type="entry name" value="DUF899"/>
    <property type="match status" value="1"/>
</dbReference>
<keyword evidence="3" id="KW-1185">Reference proteome</keyword>
<reference evidence="2 3" key="1">
    <citation type="submission" date="2021-01" db="EMBL/GenBank/DDBJ databases">
        <title>Genomic Encyclopedia of Type Strains, Phase IV (KMG-IV): sequencing the most valuable type-strain genomes for metagenomic binning, comparative biology and taxonomic classification.</title>
        <authorList>
            <person name="Goeker M."/>
        </authorList>
    </citation>
    <scope>NUCLEOTIDE SEQUENCE [LARGE SCALE GENOMIC DNA]</scope>
    <source>
        <strain evidence="2 3">DSM 103394</strain>
    </source>
</reference>
<dbReference type="Proteomes" id="UP000674416">
    <property type="component" value="Unassembled WGS sequence"/>
</dbReference>
<dbReference type="RefSeq" id="WP_053604755.1">
    <property type="nucleotide sequence ID" value="NZ_JAFDST010000002.1"/>
</dbReference>
<protein>
    <submittedName>
        <fullName evidence="2">Dithiol-disulfide oxidoreductase (DUF899 family)</fullName>
    </submittedName>
</protein>
<proteinExistence type="predicted"/>
<sequence length="194" mass="21989">MHMDSAASLEKEIDSLEQELMKKKKDLANLRTSLPNLEVENYIFKDENGKDVSLLSLFQEKDELILIHNMGKSCSYCTMWADGFNGVLPHLNNKASFVVASPNDYETQSQFAKERGWTFKMVSTKDSTFTKDMGFQSEDGSFYPGVSVFVKNHNGQISRHAKAPFGPGDDYCIVWPLFDLLPSGSEDWHPKKAY</sequence>
<gene>
    <name evidence="2" type="ORF">JOC74_002411</name>
</gene>
<comment type="caution">
    <text evidence="2">The sequence shown here is derived from an EMBL/GenBank/DDBJ whole genome shotgun (WGS) entry which is preliminary data.</text>
</comment>
<accession>A0ABS4CWF2</accession>
<dbReference type="SUPFAM" id="SSF52833">
    <property type="entry name" value="Thioredoxin-like"/>
    <property type="match status" value="1"/>
</dbReference>
<name>A0ABS4CWF2_9BACI</name>
<organism evidence="2 3">
    <name type="scientific">Bacillus capparidis</name>
    <dbReference type="NCBI Taxonomy" id="1840411"/>
    <lineage>
        <taxon>Bacteria</taxon>
        <taxon>Bacillati</taxon>
        <taxon>Bacillota</taxon>
        <taxon>Bacilli</taxon>
        <taxon>Bacillales</taxon>
        <taxon>Bacillaceae</taxon>
        <taxon>Bacillus</taxon>
    </lineage>
</organism>
<evidence type="ECO:0000313" key="3">
    <source>
        <dbReference type="Proteomes" id="UP000674416"/>
    </source>
</evidence>
<dbReference type="EMBL" id="JAFDST010000002">
    <property type="protein sequence ID" value="MBP1081918.1"/>
    <property type="molecule type" value="Genomic_DNA"/>
</dbReference>
<keyword evidence="1" id="KW-0175">Coiled coil</keyword>
<evidence type="ECO:0000313" key="2">
    <source>
        <dbReference type="EMBL" id="MBP1081918.1"/>
    </source>
</evidence>
<dbReference type="InterPro" id="IPR036249">
    <property type="entry name" value="Thioredoxin-like_sf"/>
</dbReference>
<dbReference type="Gene3D" id="3.40.30.10">
    <property type="entry name" value="Glutaredoxin"/>
    <property type="match status" value="1"/>
</dbReference>
<evidence type="ECO:0000256" key="1">
    <source>
        <dbReference type="SAM" id="Coils"/>
    </source>
</evidence>
<feature type="coiled-coil region" evidence="1">
    <location>
        <begin position="6"/>
        <end position="40"/>
    </location>
</feature>
<dbReference type="InterPro" id="IPR010296">
    <property type="entry name" value="DUF899_thioredox"/>
</dbReference>